<dbReference type="OrthoDB" id="3994402at2759"/>
<evidence type="ECO:0000313" key="3">
    <source>
        <dbReference type="Proteomes" id="UP000094801"/>
    </source>
</evidence>
<reference evidence="3" key="1">
    <citation type="submission" date="2016-04" db="EMBL/GenBank/DDBJ databases">
        <title>Comparative genomics of biotechnologically important yeasts.</title>
        <authorList>
            <consortium name="DOE Joint Genome Institute"/>
            <person name="Riley R."/>
            <person name="Haridas S."/>
            <person name="Wolfe K.H."/>
            <person name="Lopes M.R."/>
            <person name="Hittinger C.T."/>
            <person name="Goker M."/>
            <person name="Salamov A."/>
            <person name="Wisecaver J."/>
            <person name="Long T.M."/>
            <person name="Aerts A.L."/>
            <person name="Barry K."/>
            <person name="Choi C."/>
            <person name="Clum A."/>
            <person name="Coughlan A.Y."/>
            <person name="Deshpande S."/>
            <person name="Douglass A.P."/>
            <person name="Hanson S.J."/>
            <person name="Klenk H.-P."/>
            <person name="Labutti K."/>
            <person name="Lapidus A."/>
            <person name="Lindquist E."/>
            <person name="Lipzen A."/>
            <person name="Meier-Kolthoff J.P."/>
            <person name="Ohm R.A."/>
            <person name="Otillar R.P."/>
            <person name="Pangilinan J."/>
            <person name="Peng Y."/>
            <person name="Rokas A."/>
            <person name="Rosa C.A."/>
            <person name="Scheuner C."/>
            <person name="Sibirny A.A."/>
            <person name="Slot J.C."/>
            <person name="Stielow J.B."/>
            <person name="Sun H."/>
            <person name="Kurtzman C.P."/>
            <person name="Blackwell M."/>
            <person name="Grigoriev I.V."/>
            <person name="Jeffries T.W."/>
        </authorList>
    </citation>
    <scope>NUCLEOTIDE SEQUENCE [LARGE SCALE GENOMIC DNA]</scope>
    <source>
        <strain evidence="3">NRRL YB-2248</strain>
    </source>
</reference>
<sequence>MRSLPPPRQSRYRTIKRIWRSLLNLITSGYISDSQVFKRPKPSNLLHRHGHRQTHNHNHFNKTTKIRKSRLTKLPTSRKRVTHRVSNKIVNELNDVSTDAVECVNVNNSELIISFFKWFKLFKLWNTKSVGGISSSDDTTRTRTRHPSNVNFSVCL</sequence>
<evidence type="ECO:0000313" key="2">
    <source>
        <dbReference type="EMBL" id="ODV83022.1"/>
    </source>
</evidence>
<keyword evidence="3" id="KW-1185">Reference proteome</keyword>
<accession>A0A1E4SUB8</accession>
<evidence type="ECO:0000256" key="1">
    <source>
        <dbReference type="SAM" id="MobiDB-lite"/>
    </source>
</evidence>
<dbReference type="AlphaFoldDB" id="A0A1E4SUB8"/>
<dbReference type="EMBL" id="KV453869">
    <property type="protein sequence ID" value="ODV83022.1"/>
    <property type="molecule type" value="Genomic_DNA"/>
</dbReference>
<feature type="region of interest" description="Disordered" evidence="1">
    <location>
        <begin position="48"/>
        <end position="80"/>
    </location>
</feature>
<name>A0A1E4SUB8_9ASCO</name>
<organism evidence="2 3">
    <name type="scientific">[Candida] arabinofermentans NRRL YB-2248</name>
    <dbReference type="NCBI Taxonomy" id="983967"/>
    <lineage>
        <taxon>Eukaryota</taxon>
        <taxon>Fungi</taxon>
        <taxon>Dikarya</taxon>
        <taxon>Ascomycota</taxon>
        <taxon>Saccharomycotina</taxon>
        <taxon>Pichiomycetes</taxon>
        <taxon>Pichiales</taxon>
        <taxon>Pichiaceae</taxon>
        <taxon>Ogataea</taxon>
        <taxon>Ogataea/Candida clade</taxon>
    </lineage>
</organism>
<proteinExistence type="predicted"/>
<protein>
    <submittedName>
        <fullName evidence="2">Uncharacterized protein</fullName>
    </submittedName>
</protein>
<dbReference type="Proteomes" id="UP000094801">
    <property type="component" value="Unassembled WGS sequence"/>
</dbReference>
<gene>
    <name evidence="2" type="ORF">CANARDRAFT_30366</name>
</gene>